<reference evidence="2" key="2">
    <citation type="submission" date="2021-04" db="EMBL/GenBank/DDBJ databases">
        <authorList>
            <person name="Gilroy R."/>
        </authorList>
    </citation>
    <scope>NUCLEOTIDE SEQUENCE</scope>
    <source>
        <strain evidence="2">USAMLcec3-2134</strain>
    </source>
</reference>
<dbReference type="GO" id="GO:0016747">
    <property type="term" value="F:acyltransferase activity, transferring groups other than amino-acyl groups"/>
    <property type="evidence" value="ECO:0007669"/>
    <property type="project" value="InterPro"/>
</dbReference>
<dbReference type="Gene3D" id="3.40.630.30">
    <property type="match status" value="1"/>
</dbReference>
<dbReference type="CDD" id="cd04301">
    <property type="entry name" value="NAT_SF"/>
    <property type="match status" value="1"/>
</dbReference>
<organism evidence="2 3">
    <name type="scientific">Candidatus Eisenbergiella merdigallinarum</name>
    <dbReference type="NCBI Taxonomy" id="2838552"/>
    <lineage>
        <taxon>Bacteria</taxon>
        <taxon>Bacillati</taxon>
        <taxon>Bacillota</taxon>
        <taxon>Clostridia</taxon>
        <taxon>Lachnospirales</taxon>
        <taxon>Lachnospiraceae</taxon>
        <taxon>Eisenbergiella</taxon>
    </lineage>
</organism>
<reference evidence="2" key="1">
    <citation type="journal article" date="2021" name="PeerJ">
        <title>Extensive microbial diversity within the chicken gut microbiome revealed by metagenomics and culture.</title>
        <authorList>
            <person name="Gilroy R."/>
            <person name="Ravi A."/>
            <person name="Getino M."/>
            <person name="Pursley I."/>
            <person name="Horton D.L."/>
            <person name="Alikhan N.F."/>
            <person name="Baker D."/>
            <person name="Gharbi K."/>
            <person name="Hall N."/>
            <person name="Watson M."/>
            <person name="Adriaenssens E.M."/>
            <person name="Foster-Nyarko E."/>
            <person name="Jarju S."/>
            <person name="Secka A."/>
            <person name="Antonio M."/>
            <person name="Oren A."/>
            <person name="Chaudhuri R.R."/>
            <person name="La Ragione R."/>
            <person name="Hildebrand F."/>
            <person name="Pallen M.J."/>
        </authorList>
    </citation>
    <scope>NUCLEOTIDE SEQUENCE</scope>
    <source>
        <strain evidence="2">USAMLcec3-2134</strain>
    </source>
</reference>
<dbReference type="AlphaFoldDB" id="A0A9D2MQH2"/>
<dbReference type="PANTHER" id="PTHR43415">
    <property type="entry name" value="SPERMIDINE N(1)-ACETYLTRANSFERASE"/>
    <property type="match status" value="1"/>
</dbReference>
<protein>
    <submittedName>
        <fullName evidence="2">GNAT family N-acetyltransferase</fullName>
    </submittedName>
</protein>
<proteinExistence type="predicted"/>
<dbReference type="InterPro" id="IPR000182">
    <property type="entry name" value="GNAT_dom"/>
</dbReference>
<dbReference type="PANTHER" id="PTHR43415:SF3">
    <property type="entry name" value="GNAT-FAMILY ACETYLTRANSFERASE"/>
    <property type="match status" value="1"/>
</dbReference>
<dbReference type="EMBL" id="DWXE01000022">
    <property type="protein sequence ID" value="HJB91037.1"/>
    <property type="molecule type" value="Genomic_DNA"/>
</dbReference>
<dbReference type="Proteomes" id="UP000886883">
    <property type="component" value="Unassembled WGS sequence"/>
</dbReference>
<dbReference type="SUPFAM" id="SSF55729">
    <property type="entry name" value="Acyl-CoA N-acyltransferases (Nat)"/>
    <property type="match status" value="1"/>
</dbReference>
<evidence type="ECO:0000259" key="1">
    <source>
        <dbReference type="PROSITE" id="PS51186"/>
    </source>
</evidence>
<name>A0A9D2MQH2_9FIRM</name>
<gene>
    <name evidence="2" type="ORF">H9763_06160</name>
</gene>
<feature type="domain" description="N-acetyltransferase" evidence="1">
    <location>
        <begin position="1"/>
        <end position="162"/>
    </location>
</feature>
<dbReference type="PROSITE" id="PS51186">
    <property type="entry name" value="GNAT"/>
    <property type="match status" value="1"/>
</dbReference>
<comment type="caution">
    <text evidence="2">The sequence shown here is derived from an EMBL/GenBank/DDBJ whole genome shotgun (WGS) entry which is preliminary data.</text>
</comment>
<evidence type="ECO:0000313" key="3">
    <source>
        <dbReference type="Proteomes" id="UP000886883"/>
    </source>
</evidence>
<accession>A0A9D2MQH2</accession>
<sequence length="168" mass="19511">MRIRPYIANKDYECLSKWIDNERTHAFWCANLLPYPMTPKSFHDFLEKNAMDWTDGAYIATENSGQAAGFFCYSVNTENNMGFLKFVIVDSTKRKKGYGKEMLNLALQYAFQITGAETVQLNVFNENILAKQCYKKAGFIERNIDKDVFSYQDELWSRCNMVVSKQSL</sequence>
<dbReference type="InterPro" id="IPR016181">
    <property type="entry name" value="Acyl_CoA_acyltransferase"/>
</dbReference>
<evidence type="ECO:0000313" key="2">
    <source>
        <dbReference type="EMBL" id="HJB91037.1"/>
    </source>
</evidence>
<dbReference type="Pfam" id="PF00583">
    <property type="entry name" value="Acetyltransf_1"/>
    <property type="match status" value="1"/>
</dbReference>